<dbReference type="HOGENOM" id="CLU_2486375_0_0_1"/>
<protein>
    <submittedName>
        <fullName evidence="1">Uncharacterized protein</fullName>
    </submittedName>
</protein>
<gene>
    <name evidence="1" type="ORF">AMTR_s00151p00045720</name>
</gene>
<proteinExistence type="predicted"/>
<evidence type="ECO:0000313" key="1">
    <source>
        <dbReference type="EMBL" id="ERM95500.1"/>
    </source>
</evidence>
<dbReference type="Gramene" id="ERM95500">
    <property type="protein sequence ID" value="ERM95500"/>
    <property type="gene ID" value="AMTR_s00151p00045720"/>
</dbReference>
<dbReference type="Proteomes" id="UP000017836">
    <property type="component" value="Unassembled WGS sequence"/>
</dbReference>
<keyword evidence="2" id="KW-1185">Reference proteome</keyword>
<sequence>MRLAAGKIGCSSLDPPWLNVQLIPLVRLPGFASLARVEGASRSSRWMILDSPFKMVVLSSKGPVGRSFPVVTYPELCFGGGGGVLGV</sequence>
<organism evidence="1 2">
    <name type="scientific">Amborella trichopoda</name>
    <dbReference type="NCBI Taxonomy" id="13333"/>
    <lineage>
        <taxon>Eukaryota</taxon>
        <taxon>Viridiplantae</taxon>
        <taxon>Streptophyta</taxon>
        <taxon>Embryophyta</taxon>
        <taxon>Tracheophyta</taxon>
        <taxon>Spermatophyta</taxon>
        <taxon>Magnoliopsida</taxon>
        <taxon>Amborellales</taxon>
        <taxon>Amborellaceae</taxon>
        <taxon>Amborella</taxon>
    </lineage>
</organism>
<name>W1NJZ0_AMBTC</name>
<evidence type="ECO:0000313" key="2">
    <source>
        <dbReference type="Proteomes" id="UP000017836"/>
    </source>
</evidence>
<accession>W1NJZ0</accession>
<dbReference type="AlphaFoldDB" id="W1NJZ0"/>
<reference evidence="2" key="1">
    <citation type="journal article" date="2013" name="Science">
        <title>The Amborella genome and the evolution of flowering plants.</title>
        <authorList>
            <consortium name="Amborella Genome Project"/>
        </authorList>
    </citation>
    <scope>NUCLEOTIDE SEQUENCE [LARGE SCALE GENOMIC DNA]</scope>
</reference>
<dbReference type="EMBL" id="KI397475">
    <property type="protein sequence ID" value="ERM95500.1"/>
    <property type="molecule type" value="Genomic_DNA"/>
</dbReference>